<feature type="region of interest" description="Disordered" evidence="1">
    <location>
        <begin position="104"/>
        <end position="123"/>
    </location>
</feature>
<protein>
    <submittedName>
        <fullName evidence="2">Uncharacterized protein</fullName>
    </submittedName>
</protein>
<sequence>MVMCGCGSQSDHQFVDDMVDEYDDGSFDQLFAKHRQETDDNDWAFTLLRTRNIGTVKGELARPGSVSPPGTSCCYARFTSPLGTLPVIPNKNKRSWRRDQRFIIHQKSPGSDEEEAESASVSSRKERGAGILIGFVNKNKYSKTGSAHGDKNEGVIKQWNNKTVEKECCSQKTLGLRVLY</sequence>
<comment type="caution">
    <text evidence="2">The sequence shown here is derived from an EMBL/GenBank/DDBJ whole genome shotgun (WGS) entry which is preliminary data.</text>
</comment>
<name>A0A4U5QK22_POPAL</name>
<organism evidence="2">
    <name type="scientific">Populus alba</name>
    <name type="common">White poplar</name>
    <dbReference type="NCBI Taxonomy" id="43335"/>
    <lineage>
        <taxon>Eukaryota</taxon>
        <taxon>Viridiplantae</taxon>
        <taxon>Streptophyta</taxon>
        <taxon>Embryophyta</taxon>
        <taxon>Tracheophyta</taxon>
        <taxon>Spermatophyta</taxon>
        <taxon>Magnoliopsida</taxon>
        <taxon>eudicotyledons</taxon>
        <taxon>Gunneridae</taxon>
        <taxon>Pentapetalae</taxon>
        <taxon>rosids</taxon>
        <taxon>fabids</taxon>
        <taxon>Malpighiales</taxon>
        <taxon>Salicaceae</taxon>
        <taxon>Saliceae</taxon>
        <taxon>Populus</taxon>
    </lineage>
</organism>
<evidence type="ECO:0000256" key="1">
    <source>
        <dbReference type="SAM" id="MobiDB-lite"/>
    </source>
</evidence>
<gene>
    <name evidence="2" type="ORF">D5086_0000092490</name>
</gene>
<dbReference type="EMBL" id="RCHU01000268">
    <property type="protein sequence ID" value="TKS09497.1"/>
    <property type="molecule type" value="Genomic_DNA"/>
</dbReference>
<evidence type="ECO:0000313" key="2">
    <source>
        <dbReference type="EMBL" id="TKS09497.1"/>
    </source>
</evidence>
<reference evidence="2" key="1">
    <citation type="submission" date="2018-10" db="EMBL/GenBank/DDBJ databases">
        <title>Population genomic analysis revealed the cold adaptation of white poplar.</title>
        <authorList>
            <person name="Liu Y.-J."/>
        </authorList>
    </citation>
    <scope>NUCLEOTIDE SEQUENCE [LARGE SCALE GENOMIC DNA]</scope>
    <source>
        <strain evidence="2">PAL-ZL1</strain>
    </source>
</reference>
<dbReference type="AlphaFoldDB" id="A0A4U5QK22"/>
<accession>A0A4U5QK22</accession>
<proteinExistence type="predicted"/>